<comment type="similarity">
    <text evidence="1">Belongs to the CapA family.</text>
</comment>
<dbReference type="Pfam" id="PF09587">
    <property type="entry name" value="PGA_cap"/>
    <property type="match status" value="2"/>
</dbReference>
<reference evidence="3 4" key="1">
    <citation type="journal article" date="2015" name="Microbiome">
        <title>Genomic resolution of linkages in carbon, nitrogen, and sulfur cycling among widespread estuary sediment bacteria.</title>
        <authorList>
            <person name="Baker B.J."/>
            <person name="Lazar C.S."/>
            <person name="Teske A.P."/>
            <person name="Dick G.J."/>
        </authorList>
    </citation>
    <scope>NUCLEOTIDE SEQUENCE [LARGE SCALE GENOMIC DNA]</scope>
    <source>
        <strain evidence="3">DG_24</strain>
    </source>
</reference>
<dbReference type="InterPro" id="IPR052169">
    <property type="entry name" value="CW_Biosynth-Accessory"/>
</dbReference>
<dbReference type="PANTHER" id="PTHR33393">
    <property type="entry name" value="POLYGLUTAMINE SYNTHESIS ACCESSORY PROTEIN RV0574C-RELATED"/>
    <property type="match status" value="1"/>
</dbReference>
<dbReference type="EMBL" id="LIZS01000029">
    <property type="protein sequence ID" value="KPJ53137.1"/>
    <property type="molecule type" value="Genomic_DNA"/>
</dbReference>
<evidence type="ECO:0000313" key="4">
    <source>
        <dbReference type="Proteomes" id="UP000052008"/>
    </source>
</evidence>
<dbReference type="Proteomes" id="UP000052008">
    <property type="component" value="Unassembled WGS sequence"/>
</dbReference>
<name>A0A0S7WSK2_UNCT6</name>
<evidence type="ECO:0000313" key="3">
    <source>
        <dbReference type="EMBL" id="KPJ53137.1"/>
    </source>
</evidence>
<dbReference type="SUPFAM" id="SSF56300">
    <property type="entry name" value="Metallo-dependent phosphatases"/>
    <property type="match status" value="1"/>
</dbReference>
<protein>
    <recommendedName>
        <fullName evidence="2">PKD domain-containing protein</fullName>
    </recommendedName>
</protein>
<proteinExistence type="inferred from homology"/>
<dbReference type="InterPro" id="IPR019079">
    <property type="entry name" value="Capsule_synth_CapA"/>
</dbReference>
<dbReference type="PANTHER" id="PTHR33393:SF11">
    <property type="entry name" value="POLYGLUTAMINE SYNTHESIS ACCESSORY PROTEIN RV0574C-RELATED"/>
    <property type="match status" value="1"/>
</dbReference>
<gene>
    <name evidence="3" type="ORF">AMJ39_05720</name>
</gene>
<comment type="caution">
    <text evidence="3">The sequence shown here is derived from an EMBL/GenBank/DDBJ whole genome shotgun (WGS) entry which is preliminary data.</text>
</comment>
<dbReference type="InterPro" id="IPR029052">
    <property type="entry name" value="Metallo-depent_PP-like"/>
</dbReference>
<accession>A0A0S7WSK2</accession>
<dbReference type="AlphaFoldDB" id="A0A0S7WSK2"/>
<dbReference type="PROSITE" id="PS50093">
    <property type="entry name" value="PKD"/>
    <property type="match status" value="1"/>
</dbReference>
<dbReference type="SMART" id="SM00854">
    <property type="entry name" value="PGA_cap"/>
    <property type="match status" value="1"/>
</dbReference>
<dbReference type="Gene3D" id="2.60.120.260">
    <property type="entry name" value="Galactose-binding domain-like"/>
    <property type="match status" value="1"/>
</dbReference>
<evidence type="ECO:0000259" key="2">
    <source>
        <dbReference type="PROSITE" id="PS50093"/>
    </source>
</evidence>
<dbReference type="Gene3D" id="3.60.21.10">
    <property type="match status" value="1"/>
</dbReference>
<evidence type="ECO:0000256" key="1">
    <source>
        <dbReference type="ARBA" id="ARBA00005662"/>
    </source>
</evidence>
<feature type="domain" description="PKD" evidence="2">
    <location>
        <begin position="234"/>
        <end position="258"/>
    </location>
</feature>
<dbReference type="STRING" id="1703770.AMJ39_05720"/>
<organism evidence="3 4">
    <name type="scientific">candidate division TA06 bacterium DG_24</name>
    <dbReference type="NCBI Taxonomy" id="1703770"/>
    <lineage>
        <taxon>Bacteria</taxon>
        <taxon>Bacteria division TA06</taxon>
    </lineage>
</organism>
<dbReference type="InterPro" id="IPR000601">
    <property type="entry name" value="PKD_dom"/>
</dbReference>
<dbReference type="CDD" id="cd07381">
    <property type="entry name" value="MPP_CapA"/>
    <property type="match status" value="1"/>
</dbReference>
<sequence length="931" mass="104198">MGIRTRLMACIGVAAVLLTLVPAVVRPASHDEWSRGVMIEDFEDGEVTLYSYSAEQDKDPDAWEVTDELAYESVYSLVLWGNTWKAEDIEPRQVTRSTVWQVAVYIHSVGEIQAFGLSDGTNELFYTFAGTQLPTSSEWRLVYQGVAPLEEWRLYLLPVGDDWYETYGYEPEITSIYYINDDDDNPVDGITFFDEVWDVTEDQPIEPLVRIRRDPQSMLDSFYSFHAGVLDPDSPHHSFFWEFGDGDTASGAWTSHSFPPLPHTVGVAATDESDRVGHHAVLVDCGPDTGEVTVNFVGDVMMARRYEQQGGIIPTYGVEYIFQFTLDVFGNAADVSVCNLECPLTDEGEPHPTKQYIFRGKPKYVAGLEFAGIDVVALGNNHIYDYLDRGLEETTEVLDSVGIRHSGAGMDLYESLQPTFFSHDGIRFAFLSFCDRTGIDYNEQPFFYAGYSKPGFGRSTHQYMAEAIPRAGEVADFVVVQIHAGREYQFVPERDHASGERTPFWHPAFLPGMAKELSDYRPMDAWTAYENHVRFPSAPDSSVIELKHMAVDLGADLVICHHPHVLQGFEIYEGKVIAHSLGNFAFDQEYFETFPTLVLTFTIDRNGVRNSSFVPVFIDDYIPTPATGSLAANIIRRMADLSRDLGAIIVANEELTGAAIALDTTAIAESHSPAEGAVPLFPAVADTLVSHPWALTGAGDLSSIDSLETLIPAADLELRVGKEVVWFGDFELEGATIWHLNSEDEWLDSTVSHHGLRSLVLRRPWDAGDNVITYMESRPPIDSDREYTLSGWLKTDNASDASYMALFYRQRFGGDPIKIELGCEPVTGTQEWTFYTRDLPAPEEAGWVNILCSNDKPEADTGYAWFDELTFVEWSDWMPADLPVEFDYPNNLTHVQFRTTTPIDSVYIDATLTSLSLVESEFALSPPQSRE</sequence>